<feature type="binding site" evidence="13">
    <location>
        <position position="274"/>
    </location>
    <ligand>
        <name>substrate</name>
    </ligand>
</feature>
<accession>A0A1M5PP12</accession>
<evidence type="ECO:0000256" key="7">
    <source>
        <dbReference type="ARBA" id="ARBA00022857"/>
    </source>
</evidence>
<dbReference type="EMBL" id="FQXI01000001">
    <property type="protein sequence ID" value="SHH03504.1"/>
    <property type="molecule type" value="Genomic_DNA"/>
</dbReference>
<comment type="pathway">
    <text evidence="1 12">Amino-acid biosynthesis; L-lysine biosynthesis via DAP pathway; DL-2,6-diaminopimelate from (S)-tetrahydrodipicolinate: step 1/1.</text>
</comment>
<dbReference type="PIRSF" id="PIRSF025648">
    <property type="entry name" value="DDH"/>
    <property type="match status" value="1"/>
</dbReference>
<keyword evidence="13" id="KW-0547">Nucleotide-binding</keyword>
<dbReference type="EC" id="1.4.1.16" evidence="4 12"/>
<comment type="function">
    <text evidence="12">Catalyzes the reversible NADPH-dependent reductive amination of L-2-amino-6-oxopimelate, the acyclic form of L-tetrahydrodipicolinate, to generate the meso compound, D,L-2,6-diaminopimelate.</text>
</comment>
<dbReference type="UniPathway" id="UPA00034">
    <property type="reaction ID" value="UER00026"/>
</dbReference>
<evidence type="ECO:0000256" key="11">
    <source>
        <dbReference type="ARBA" id="ARBA00052023"/>
    </source>
</evidence>
<evidence type="ECO:0000256" key="3">
    <source>
        <dbReference type="ARBA" id="ARBA00011738"/>
    </source>
</evidence>
<dbReference type="GO" id="GO:0019877">
    <property type="term" value="P:diaminopimelate biosynthetic process"/>
    <property type="evidence" value="ECO:0007669"/>
    <property type="project" value="UniProtKB-UniRule"/>
</dbReference>
<evidence type="ECO:0000256" key="2">
    <source>
        <dbReference type="ARBA" id="ARBA00007442"/>
    </source>
</evidence>
<dbReference type="GO" id="GO:0047850">
    <property type="term" value="F:diaminopimelate dehydrogenase activity"/>
    <property type="evidence" value="ECO:0007669"/>
    <property type="project" value="UniProtKB-UniRule"/>
</dbReference>
<comment type="subunit">
    <text evidence="3 12">Homodimer.</text>
</comment>
<gene>
    <name evidence="15" type="ORF">SAMN02745245_00409</name>
</gene>
<comment type="catalytic activity">
    <reaction evidence="11 12">
        <text>meso-2,6-diaminopimelate + NADP(+) + H2O = (S)-2-amino-6-oxoheptanedioate + NH4(+) + NADPH + H(+)</text>
        <dbReference type="Rhea" id="RHEA:13561"/>
        <dbReference type="ChEBI" id="CHEBI:15377"/>
        <dbReference type="ChEBI" id="CHEBI:15378"/>
        <dbReference type="ChEBI" id="CHEBI:28938"/>
        <dbReference type="ChEBI" id="CHEBI:57783"/>
        <dbReference type="ChEBI" id="CHEBI:57791"/>
        <dbReference type="ChEBI" id="CHEBI:58349"/>
        <dbReference type="ChEBI" id="CHEBI:58556"/>
        <dbReference type="EC" id="1.4.1.16"/>
    </reaction>
</comment>
<proteinExistence type="inferred from homology"/>
<dbReference type="AlphaFoldDB" id="A0A1M5PP12"/>
<evidence type="ECO:0000256" key="6">
    <source>
        <dbReference type="ARBA" id="ARBA00022605"/>
    </source>
</evidence>
<evidence type="ECO:0000256" key="5">
    <source>
        <dbReference type="ARBA" id="ARBA00021654"/>
    </source>
</evidence>
<dbReference type="GO" id="GO:0009089">
    <property type="term" value="P:lysine biosynthetic process via diaminopimelate"/>
    <property type="evidence" value="ECO:0007669"/>
    <property type="project" value="UniProtKB-UniRule"/>
</dbReference>
<dbReference type="NCBIfam" id="TIGR01921">
    <property type="entry name" value="DAP-DH"/>
    <property type="match status" value="1"/>
</dbReference>
<keyword evidence="16" id="KW-1185">Reference proteome</keyword>
<evidence type="ECO:0000256" key="12">
    <source>
        <dbReference type="PIRNR" id="PIRNR025648"/>
    </source>
</evidence>
<keyword evidence="8 12" id="KW-0220">Diaminopimelate biosynthesis</keyword>
<feature type="binding site" evidence="13">
    <location>
        <position position="197"/>
    </location>
    <ligand>
        <name>substrate</name>
    </ligand>
</feature>
<dbReference type="Gene3D" id="3.30.360.10">
    <property type="entry name" value="Dihydrodipicolinate Reductase, domain 2"/>
    <property type="match status" value="1"/>
</dbReference>
<dbReference type="SUPFAM" id="SSF51735">
    <property type="entry name" value="NAD(P)-binding Rossmann-fold domains"/>
    <property type="match status" value="1"/>
</dbReference>
<evidence type="ECO:0000256" key="4">
    <source>
        <dbReference type="ARBA" id="ARBA00012080"/>
    </source>
</evidence>
<comment type="similarity">
    <text evidence="2 12">Belongs to the diaminopimelate dehydrogenase family.</text>
</comment>
<evidence type="ECO:0000313" key="15">
    <source>
        <dbReference type="EMBL" id="SHH03504.1"/>
    </source>
</evidence>
<dbReference type="STRING" id="1120995.SAMN02745245_00409"/>
<evidence type="ECO:0000256" key="1">
    <source>
        <dbReference type="ARBA" id="ARBA00004896"/>
    </source>
</evidence>
<feature type="binding site" evidence="13">
    <location>
        <position position="171"/>
    </location>
    <ligand>
        <name>substrate</name>
    </ligand>
</feature>
<feature type="binding site" evidence="13">
    <location>
        <begin position="11"/>
        <end position="14"/>
    </location>
    <ligand>
        <name>NADP(+)</name>
        <dbReference type="ChEBI" id="CHEBI:58349"/>
    </ligand>
</feature>
<dbReference type="InterPro" id="IPR010190">
    <property type="entry name" value="Diaminopimelate_DH_Ddh"/>
</dbReference>
<feature type="binding site" evidence="13">
    <location>
        <begin position="90"/>
        <end position="92"/>
    </location>
    <ligand>
        <name>NADP(+)</name>
        <dbReference type="ChEBI" id="CHEBI:58349"/>
    </ligand>
</feature>
<dbReference type="InterPro" id="IPR032094">
    <property type="entry name" value="Meso-DAP_DH_C"/>
</dbReference>
<name>A0A1M5PP12_9FIRM</name>
<organism evidence="15 16">
    <name type="scientific">Anaerosphaera aminiphila DSM 21120</name>
    <dbReference type="NCBI Taxonomy" id="1120995"/>
    <lineage>
        <taxon>Bacteria</taxon>
        <taxon>Bacillati</taxon>
        <taxon>Bacillota</taxon>
        <taxon>Tissierellia</taxon>
        <taxon>Tissierellales</taxon>
        <taxon>Peptoniphilaceae</taxon>
        <taxon>Anaerosphaera</taxon>
    </lineage>
</organism>
<evidence type="ECO:0000256" key="8">
    <source>
        <dbReference type="ARBA" id="ARBA00022915"/>
    </source>
</evidence>
<keyword evidence="9 12" id="KW-0560">Oxidoreductase</keyword>
<feature type="binding site" evidence="13">
    <location>
        <begin position="119"/>
        <end position="123"/>
    </location>
    <ligand>
        <name>NADP(+)</name>
        <dbReference type="ChEBI" id="CHEBI:58349"/>
    </ligand>
</feature>
<evidence type="ECO:0000256" key="9">
    <source>
        <dbReference type="ARBA" id="ARBA00023002"/>
    </source>
</evidence>
<evidence type="ECO:0000256" key="13">
    <source>
        <dbReference type="PIRSR" id="PIRSR025648-1"/>
    </source>
</evidence>
<dbReference type="SUPFAM" id="SSF55347">
    <property type="entry name" value="Glyceraldehyde-3-phosphate dehydrogenase-like, C-terminal domain"/>
    <property type="match status" value="1"/>
</dbReference>
<dbReference type="CDD" id="cd02270">
    <property type="entry name" value="meso-DAPDH_N"/>
    <property type="match status" value="1"/>
</dbReference>
<dbReference type="OrthoDB" id="9779394at2"/>
<feature type="binding site" evidence="13">
    <location>
        <begin position="67"/>
        <end position="70"/>
    </location>
    <ligand>
        <name>NADP(+)</name>
        <dbReference type="ChEBI" id="CHEBI:58349"/>
    </ligand>
</feature>
<dbReference type="Proteomes" id="UP000184032">
    <property type="component" value="Unassembled WGS sequence"/>
</dbReference>
<reference evidence="15 16" key="1">
    <citation type="submission" date="2016-11" db="EMBL/GenBank/DDBJ databases">
        <authorList>
            <person name="Jaros S."/>
            <person name="Januszkiewicz K."/>
            <person name="Wedrychowicz H."/>
        </authorList>
    </citation>
    <scope>NUCLEOTIDE SEQUENCE [LARGE SCALE GENOMIC DNA]</scope>
    <source>
        <strain evidence="15 16">DSM 21120</strain>
    </source>
</reference>
<dbReference type="RefSeq" id="WP_073183236.1">
    <property type="nucleotide sequence ID" value="NZ_FQXI01000001.1"/>
</dbReference>
<evidence type="ECO:0000256" key="10">
    <source>
        <dbReference type="ARBA" id="ARBA00023154"/>
    </source>
</evidence>
<evidence type="ECO:0000313" key="16">
    <source>
        <dbReference type="Proteomes" id="UP000184032"/>
    </source>
</evidence>
<keyword evidence="7 12" id="KW-0521">NADP</keyword>
<dbReference type="Gene3D" id="3.40.50.720">
    <property type="entry name" value="NAD(P)-binding Rossmann-like Domain"/>
    <property type="match status" value="1"/>
</dbReference>
<sequence length="324" mass="36274">MEKIKVAIVGYGNLGRGAEKAISLTEDMELVGIFTRRNPSSIKSNSDVYSLEDILNFKDKIDVCILCGGSATDLKVQGPEISKNFNTVDSFDTHAKIPDYFSVIDRSAKEGNNLSIISTGWDPGLFSINRLFSESILPKGETYTFWGKGVSQGHSDAIRRLDGVKDATQYTIPVEEVIERIKNGEKLNLTARDKHQRVCYVVAEDGADREKIEFEIITMPDYFVDYNTTVNFVTQEELNKNHKGMIHGGRVLRIGNTSEGIKQVYEFKLNLESNAEFTSSINVAYARAVYKMRSEGKIGAITVFDVPISYLSPMSPEEQRKKLL</sequence>
<protein>
    <recommendedName>
        <fullName evidence="5 12">Meso-diaminopimelate D-dehydrogenase</fullName>
        <shortName evidence="12">DAPDH</shortName>
        <shortName evidence="12">Meso-DAP dehydrogenase</shortName>
        <ecNumber evidence="4 12">1.4.1.16</ecNumber>
    </recommendedName>
</protein>
<feature type="domain" description="Meso-diaminopimelate D-dehydrogenase C-terminal" evidence="14">
    <location>
        <begin position="120"/>
        <end position="273"/>
    </location>
</feature>
<dbReference type="Pfam" id="PF16654">
    <property type="entry name" value="DAPDH_C"/>
    <property type="match status" value="1"/>
</dbReference>
<keyword evidence="10 12" id="KW-0457">Lysine biosynthesis</keyword>
<feature type="binding site" evidence="13">
    <location>
        <position position="146"/>
    </location>
    <ligand>
        <name>substrate</name>
    </ligand>
</feature>
<dbReference type="InterPro" id="IPR036291">
    <property type="entry name" value="NAD(P)-bd_dom_sf"/>
</dbReference>
<feature type="binding site" evidence="13">
    <location>
        <begin position="35"/>
        <end position="37"/>
    </location>
    <ligand>
        <name>NADP(+)</name>
        <dbReference type="ChEBI" id="CHEBI:58349"/>
    </ligand>
</feature>
<keyword evidence="6 12" id="KW-0028">Amino-acid biosynthesis</keyword>
<feature type="binding site" evidence="13">
    <location>
        <position position="247"/>
    </location>
    <ligand>
        <name>substrate</name>
    </ligand>
</feature>
<evidence type="ECO:0000259" key="14">
    <source>
        <dbReference type="Pfam" id="PF16654"/>
    </source>
</evidence>
<dbReference type="GO" id="GO:0000166">
    <property type="term" value="F:nucleotide binding"/>
    <property type="evidence" value="ECO:0007669"/>
    <property type="project" value="UniProtKB-KW"/>
</dbReference>